<keyword evidence="5" id="KW-1185">Reference proteome</keyword>
<organism evidence="4 5">
    <name type="scientific">Algoriphagus formosus</name>
    <dbReference type="NCBI Taxonomy" id="2007308"/>
    <lineage>
        <taxon>Bacteria</taxon>
        <taxon>Pseudomonadati</taxon>
        <taxon>Bacteroidota</taxon>
        <taxon>Cytophagia</taxon>
        <taxon>Cytophagales</taxon>
        <taxon>Cyclobacteriaceae</taxon>
        <taxon>Algoriphagus</taxon>
    </lineage>
</organism>
<accession>A0A4R5V8K2</accession>
<dbReference type="AlphaFoldDB" id="A0A4R5V8K2"/>
<dbReference type="GO" id="GO:0000160">
    <property type="term" value="P:phosphorelay signal transduction system"/>
    <property type="evidence" value="ECO:0007669"/>
    <property type="project" value="InterPro"/>
</dbReference>
<dbReference type="PANTHER" id="PTHR44591">
    <property type="entry name" value="STRESS RESPONSE REGULATOR PROTEIN 1"/>
    <property type="match status" value="1"/>
</dbReference>
<dbReference type="InterPro" id="IPR050595">
    <property type="entry name" value="Bact_response_regulator"/>
</dbReference>
<reference evidence="4 5" key="1">
    <citation type="submission" date="2019-03" db="EMBL/GenBank/DDBJ databases">
        <title>Algoriphagus aquimaris sp. nov., isolated form marine sediment in Pohang, Korea.</title>
        <authorList>
            <person name="Kim J."/>
            <person name="Yoon S.-H."/>
            <person name="Lee S.-S."/>
        </authorList>
    </citation>
    <scope>NUCLEOTIDE SEQUENCE [LARGE SCALE GENOMIC DNA]</scope>
    <source>
        <strain evidence="4 5">F21</strain>
    </source>
</reference>
<sequence>MLPKKIIAIDDDPICILITKKLLEKSGLIGEGVSFKSFNSPREGLTHLINELSFSKGEVILILDINMPELSGFDILNEIKSEFTDNLHVFMLTSSISMAHREMANEYKLIKGYFNKPLNKESIEILKTYLSK</sequence>
<dbReference type="EMBL" id="SMUW01000028">
    <property type="protein sequence ID" value="TDK47935.1"/>
    <property type="molecule type" value="Genomic_DNA"/>
</dbReference>
<evidence type="ECO:0000259" key="3">
    <source>
        <dbReference type="PROSITE" id="PS50110"/>
    </source>
</evidence>
<feature type="modified residue" description="4-aspartylphosphate" evidence="2">
    <location>
        <position position="64"/>
    </location>
</feature>
<comment type="caution">
    <text evidence="4">The sequence shown here is derived from an EMBL/GenBank/DDBJ whole genome shotgun (WGS) entry which is preliminary data.</text>
</comment>
<dbReference type="Gene3D" id="3.40.50.2300">
    <property type="match status" value="1"/>
</dbReference>
<dbReference type="InterPro" id="IPR001789">
    <property type="entry name" value="Sig_transdc_resp-reg_receiver"/>
</dbReference>
<evidence type="ECO:0000256" key="1">
    <source>
        <dbReference type="ARBA" id="ARBA00022553"/>
    </source>
</evidence>
<evidence type="ECO:0000313" key="4">
    <source>
        <dbReference type="EMBL" id="TDK47935.1"/>
    </source>
</evidence>
<dbReference type="PANTHER" id="PTHR44591:SF3">
    <property type="entry name" value="RESPONSE REGULATORY DOMAIN-CONTAINING PROTEIN"/>
    <property type="match status" value="1"/>
</dbReference>
<proteinExistence type="predicted"/>
<dbReference type="Pfam" id="PF00072">
    <property type="entry name" value="Response_reg"/>
    <property type="match status" value="1"/>
</dbReference>
<dbReference type="Proteomes" id="UP000295438">
    <property type="component" value="Unassembled WGS sequence"/>
</dbReference>
<name>A0A4R5V8K2_9BACT</name>
<evidence type="ECO:0000256" key="2">
    <source>
        <dbReference type="PROSITE-ProRule" id="PRU00169"/>
    </source>
</evidence>
<dbReference type="SUPFAM" id="SSF52172">
    <property type="entry name" value="CheY-like"/>
    <property type="match status" value="1"/>
</dbReference>
<dbReference type="RefSeq" id="WP_133390005.1">
    <property type="nucleotide sequence ID" value="NZ_SMUW01000028.1"/>
</dbReference>
<dbReference type="InterPro" id="IPR011006">
    <property type="entry name" value="CheY-like_superfamily"/>
</dbReference>
<dbReference type="SMART" id="SM00448">
    <property type="entry name" value="REC"/>
    <property type="match status" value="1"/>
</dbReference>
<gene>
    <name evidence="4" type="ORF">E1898_04485</name>
</gene>
<feature type="domain" description="Response regulatory" evidence="3">
    <location>
        <begin position="5"/>
        <end position="131"/>
    </location>
</feature>
<evidence type="ECO:0000313" key="5">
    <source>
        <dbReference type="Proteomes" id="UP000295438"/>
    </source>
</evidence>
<keyword evidence="1 2" id="KW-0597">Phosphoprotein</keyword>
<dbReference type="PROSITE" id="PS50110">
    <property type="entry name" value="RESPONSE_REGULATORY"/>
    <property type="match status" value="1"/>
</dbReference>
<protein>
    <submittedName>
        <fullName evidence="4">Response regulator</fullName>
    </submittedName>
</protein>